<gene>
    <name evidence="3" type="ORF">CB5_LOCUS31406</name>
</gene>
<dbReference type="AlphaFoldDB" id="A0A6V7QZB1"/>
<dbReference type="GO" id="GO:0046872">
    <property type="term" value="F:metal ion binding"/>
    <property type="evidence" value="ECO:0007669"/>
    <property type="project" value="UniProtKB-KW"/>
</dbReference>
<dbReference type="InterPro" id="IPR005123">
    <property type="entry name" value="Oxoglu/Fe-dep_dioxygenase_dom"/>
</dbReference>
<proteinExistence type="inferred from homology"/>
<evidence type="ECO:0000313" key="3">
    <source>
        <dbReference type="EMBL" id="CAD1848195.1"/>
    </source>
</evidence>
<dbReference type="PANTHER" id="PTHR47990">
    <property type="entry name" value="2-OXOGLUTARATE (2OG) AND FE(II)-DEPENDENT OXYGENASE SUPERFAMILY PROTEIN-RELATED"/>
    <property type="match status" value="1"/>
</dbReference>
<dbReference type="InterPro" id="IPR027443">
    <property type="entry name" value="IPNS-like_sf"/>
</dbReference>
<dbReference type="Gene3D" id="2.60.120.330">
    <property type="entry name" value="B-lactam Antibiotic, Isopenicillin N Synthase, Chain"/>
    <property type="match status" value="1"/>
</dbReference>
<dbReference type="InterPro" id="IPR050231">
    <property type="entry name" value="Iron_ascorbate_oxido_reductase"/>
</dbReference>
<evidence type="ECO:0000259" key="2">
    <source>
        <dbReference type="PROSITE" id="PS51471"/>
    </source>
</evidence>
<name>A0A6V7QZB1_ANACO</name>
<comment type="similarity">
    <text evidence="1">Belongs to the iron/ascorbate-dependent oxidoreductase family.</text>
</comment>
<protein>
    <recommendedName>
        <fullName evidence="2">Fe2OG dioxygenase domain-containing protein</fullName>
    </recommendedName>
</protein>
<sequence>MGFEDQKNDQLQIPKIRFEGLDLSQAGSPRWDSARSHVIAALQTYGCFDAVYGVTARSSRGCSSAGPYWTSSSSVCRRSSRTLRQALSRLHWEFAPECIPLPIREPPCGRRAQPRERREVRPPSLAWRKSQLLVPMLRPSKISSWYAYMLQYTATIFNLFLFSLASNAAWTVGKHMRELEQMVEKMILESMGLEKYFVRQVESLEYGLRLTEYGIPSDQENKLAMRSHVDPNMVTVICQHQVGGLEVLSKDGDWITVEPSLDAFTVVTGEAFGVLTNGRLEPCRHRVKITSNESGKRYSALFSSRPKDGVVVHPAEELIDEAHPQQYRPCNYNEYLRYLATTKEEKSMKAFCGVAKEETRA</sequence>
<accession>A0A6V7QZB1</accession>
<keyword evidence="1" id="KW-0479">Metal-binding</keyword>
<dbReference type="InterPro" id="IPR044861">
    <property type="entry name" value="IPNS-like_FE2OG_OXY"/>
</dbReference>
<dbReference type="SUPFAM" id="SSF51197">
    <property type="entry name" value="Clavaminate synthase-like"/>
    <property type="match status" value="1"/>
</dbReference>
<dbReference type="Pfam" id="PF03171">
    <property type="entry name" value="2OG-FeII_Oxy"/>
    <property type="match status" value="1"/>
</dbReference>
<evidence type="ECO:0000256" key="1">
    <source>
        <dbReference type="RuleBase" id="RU003682"/>
    </source>
</evidence>
<dbReference type="GO" id="GO:0016491">
    <property type="term" value="F:oxidoreductase activity"/>
    <property type="evidence" value="ECO:0007669"/>
    <property type="project" value="UniProtKB-KW"/>
</dbReference>
<dbReference type="PROSITE" id="PS51471">
    <property type="entry name" value="FE2OG_OXY"/>
    <property type="match status" value="1"/>
</dbReference>
<keyword evidence="1" id="KW-0560">Oxidoreductase</keyword>
<feature type="domain" description="Fe2OG dioxygenase" evidence="2">
    <location>
        <begin position="204"/>
        <end position="306"/>
    </location>
</feature>
<dbReference type="EMBL" id="CAJEUB010000072">
    <property type="protein sequence ID" value="CAD1848195.1"/>
    <property type="molecule type" value="Genomic_DNA"/>
</dbReference>
<organism evidence="3">
    <name type="scientific">Ananas comosus var. bracteatus</name>
    <name type="common">red pineapple</name>
    <dbReference type="NCBI Taxonomy" id="296719"/>
    <lineage>
        <taxon>Eukaryota</taxon>
        <taxon>Viridiplantae</taxon>
        <taxon>Streptophyta</taxon>
        <taxon>Embryophyta</taxon>
        <taxon>Tracheophyta</taxon>
        <taxon>Spermatophyta</taxon>
        <taxon>Magnoliopsida</taxon>
        <taxon>Liliopsida</taxon>
        <taxon>Poales</taxon>
        <taxon>Bromeliaceae</taxon>
        <taxon>Bromelioideae</taxon>
        <taxon>Ananas</taxon>
    </lineage>
</organism>
<reference evidence="3" key="1">
    <citation type="submission" date="2020-07" db="EMBL/GenBank/DDBJ databases">
        <authorList>
            <person name="Lin J."/>
        </authorList>
    </citation>
    <scope>NUCLEOTIDE SEQUENCE</scope>
</reference>
<keyword evidence="1" id="KW-0408">Iron</keyword>